<dbReference type="STRING" id="1054147.F4PKX4"/>
<dbReference type="GeneID" id="14875694"/>
<keyword evidence="5 6" id="KW-0472">Membrane</keyword>
<dbReference type="EMBL" id="GL883008">
    <property type="protein sequence ID" value="EGG23196.1"/>
    <property type="molecule type" value="Genomic_DNA"/>
</dbReference>
<accession>F4PKX4</accession>
<keyword evidence="2 7" id="KW-0813">Transport</keyword>
<dbReference type="Proteomes" id="UP000007797">
    <property type="component" value="Unassembled WGS sequence"/>
</dbReference>
<evidence type="ECO:0000256" key="4">
    <source>
        <dbReference type="ARBA" id="ARBA00022737"/>
    </source>
</evidence>
<dbReference type="OrthoDB" id="270584at2759"/>
<organism evidence="9 10">
    <name type="scientific">Cavenderia fasciculata</name>
    <name type="common">Slime mold</name>
    <name type="synonym">Dictyostelium fasciculatum</name>
    <dbReference type="NCBI Taxonomy" id="261658"/>
    <lineage>
        <taxon>Eukaryota</taxon>
        <taxon>Amoebozoa</taxon>
        <taxon>Evosea</taxon>
        <taxon>Eumycetozoa</taxon>
        <taxon>Dictyostelia</taxon>
        <taxon>Acytosteliales</taxon>
        <taxon>Cavenderiaceae</taxon>
        <taxon>Cavenderia</taxon>
    </lineage>
</organism>
<dbReference type="PROSITE" id="PS50920">
    <property type="entry name" value="SOLCAR"/>
    <property type="match status" value="3"/>
</dbReference>
<keyword evidence="4" id="KW-0677">Repeat</keyword>
<dbReference type="Pfam" id="PF00153">
    <property type="entry name" value="Mito_carr"/>
    <property type="match status" value="3"/>
</dbReference>
<dbReference type="Gene3D" id="1.50.40.10">
    <property type="entry name" value="Mitochondrial carrier domain"/>
    <property type="match status" value="1"/>
</dbReference>
<dbReference type="SUPFAM" id="SSF103506">
    <property type="entry name" value="Mitochondrial carrier"/>
    <property type="match status" value="1"/>
</dbReference>
<sequence length="471" mass="52388">MNHQQENIPNNTISHTNYNNKKEKLKSFLLDYSNNQLPQLSPSSSFLLKSNNNNIINSFSSSFADTLQFQQHQLQEHQNNHNHNHYHSESKNYNVSDIIQQEEKKNQTQSSSSSLIVEHNKMSNPLLSFDNLNSLISGSVAGALSRTSTAGFERLTIIQQVQGTCINAKYNGCFNALKNMVKNEGFRSLFKGNGANIVKVSPNSGIRFLTYDCCKNIFTGNDPSRKLGRMETVASGAMAGLTSTVFTYPIDLIRIRLSLQGSGNDSFSLANTRYSGIRHGLQTIHAEEGVRGLYRGLGTAIMSVAPWVSLSFLSYEGFKSIVKNNDNINSLIYNNNNNVNNNVNNINNNNNNVNNNSNQEKSKGMVVDLLCGAASGAFTMTVCYPLDVLRRRMMVQGIGGDRVIYKNGLDALRSIYKTEGIAAFYKGIKPAYLKVVPTVAISFAAYELCKELLDTQYRNTNDDDDCCQQQH</sequence>
<keyword evidence="3 6" id="KW-0812">Transmembrane</keyword>
<dbReference type="RefSeq" id="XP_004361047.1">
    <property type="nucleotide sequence ID" value="XM_004360990.1"/>
</dbReference>
<feature type="repeat" description="Solcar" evidence="6">
    <location>
        <begin position="363"/>
        <end position="452"/>
    </location>
</feature>
<comment type="subcellular location">
    <subcellularLocation>
        <location evidence="1">Membrane</location>
        <topology evidence="1">Multi-pass membrane protein</topology>
    </subcellularLocation>
</comment>
<evidence type="ECO:0000256" key="1">
    <source>
        <dbReference type="ARBA" id="ARBA00004141"/>
    </source>
</evidence>
<gene>
    <name evidence="9" type="primary">mcfV</name>
    <name evidence="9" type="ORF">DFA_05328</name>
</gene>
<keyword evidence="8" id="KW-0175">Coiled coil</keyword>
<dbReference type="InterPro" id="IPR002067">
    <property type="entry name" value="MCP"/>
</dbReference>
<proteinExistence type="inferred from homology"/>
<dbReference type="OMA" id="TMTVCYP"/>
<dbReference type="GO" id="GO:0016020">
    <property type="term" value="C:membrane"/>
    <property type="evidence" value="ECO:0007669"/>
    <property type="project" value="UniProtKB-SubCell"/>
</dbReference>
<dbReference type="KEGG" id="dfa:DFA_05328"/>
<protein>
    <submittedName>
        <fullName evidence="9">Mitochondrial substrate carrier family protein</fullName>
    </submittedName>
</protein>
<evidence type="ECO:0000256" key="3">
    <source>
        <dbReference type="ARBA" id="ARBA00022692"/>
    </source>
</evidence>
<keyword evidence="10" id="KW-1185">Reference proteome</keyword>
<evidence type="ECO:0000256" key="7">
    <source>
        <dbReference type="RuleBase" id="RU000488"/>
    </source>
</evidence>
<dbReference type="InterPro" id="IPR023395">
    <property type="entry name" value="MCP_dom_sf"/>
</dbReference>
<dbReference type="GO" id="GO:0055085">
    <property type="term" value="P:transmembrane transport"/>
    <property type="evidence" value="ECO:0007669"/>
    <property type="project" value="InterPro"/>
</dbReference>
<evidence type="ECO:0000256" key="6">
    <source>
        <dbReference type="PROSITE-ProRule" id="PRU00282"/>
    </source>
</evidence>
<evidence type="ECO:0000256" key="5">
    <source>
        <dbReference type="ARBA" id="ARBA00023136"/>
    </source>
</evidence>
<evidence type="ECO:0000256" key="8">
    <source>
        <dbReference type="SAM" id="Coils"/>
    </source>
</evidence>
<evidence type="ECO:0000313" key="10">
    <source>
        <dbReference type="Proteomes" id="UP000007797"/>
    </source>
</evidence>
<feature type="repeat" description="Solcar" evidence="6">
    <location>
        <begin position="227"/>
        <end position="321"/>
    </location>
</feature>
<dbReference type="PANTHER" id="PTHR24089">
    <property type="entry name" value="SOLUTE CARRIER FAMILY 25"/>
    <property type="match status" value="1"/>
</dbReference>
<name>F4PKX4_CACFS</name>
<evidence type="ECO:0000256" key="2">
    <source>
        <dbReference type="ARBA" id="ARBA00022448"/>
    </source>
</evidence>
<feature type="coiled-coil region" evidence="8">
    <location>
        <begin position="336"/>
        <end position="363"/>
    </location>
</feature>
<dbReference type="PRINTS" id="PR00926">
    <property type="entry name" value="MITOCARRIER"/>
</dbReference>
<dbReference type="AlphaFoldDB" id="F4PKX4"/>
<reference evidence="10" key="1">
    <citation type="journal article" date="2011" name="Genome Res.">
        <title>Phylogeny-wide analysis of social amoeba genomes highlights ancient origins for complex intercellular communication.</title>
        <authorList>
            <person name="Heidel A.J."/>
            <person name="Lawal H.M."/>
            <person name="Felder M."/>
            <person name="Schilde C."/>
            <person name="Helps N.R."/>
            <person name="Tunggal B."/>
            <person name="Rivero F."/>
            <person name="John U."/>
            <person name="Schleicher M."/>
            <person name="Eichinger L."/>
            <person name="Platzer M."/>
            <person name="Noegel A.A."/>
            <person name="Schaap P."/>
            <person name="Gloeckner G."/>
        </authorList>
    </citation>
    <scope>NUCLEOTIDE SEQUENCE [LARGE SCALE GENOMIC DNA]</scope>
    <source>
        <strain evidence="10">SH3</strain>
    </source>
</reference>
<feature type="repeat" description="Solcar" evidence="6">
    <location>
        <begin position="129"/>
        <end position="217"/>
    </location>
</feature>
<comment type="similarity">
    <text evidence="7">Belongs to the mitochondrial carrier (TC 2.A.29) family.</text>
</comment>
<dbReference type="InterPro" id="IPR018108">
    <property type="entry name" value="MCP_transmembrane"/>
</dbReference>
<evidence type="ECO:0000313" key="9">
    <source>
        <dbReference type="EMBL" id="EGG23196.1"/>
    </source>
</evidence>